<comment type="caution">
    <text evidence="3">The sequence shown here is derived from an EMBL/GenBank/DDBJ whole genome shotgun (WGS) entry which is preliminary data.</text>
</comment>
<dbReference type="Pfam" id="PF01535">
    <property type="entry name" value="PPR"/>
    <property type="match status" value="2"/>
</dbReference>
<protein>
    <recommendedName>
        <fullName evidence="5">Pentatricopeptide repeat-containing protein</fullName>
    </recommendedName>
</protein>
<dbReference type="PANTHER" id="PTHR47926">
    <property type="entry name" value="PENTATRICOPEPTIDE REPEAT-CONTAINING PROTEIN"/>
    <property type="match status" value="1"/>
</dbReference>
<dbReference type="Proteomes" id="UP000796880">
    <property type="component" value="Unassembled WGS sequence"/>
</dbReference>
<keyword evidence="4" id="KW-1185">Reference proteome</keyword>
<dbReference type="GO" id="GO:0003723">
    <property type="term" value="F:RNA binding"/>
    <property type="evidence" value="ECO:0007669"/>
    <property type="project" value="InterPro"/>
</dbReference>
<evidence type="ECO:0000256" key="1">
    <source>
        <dbReference type="ARBA" id="ARBA00022737"/>
    </source>
</evidence>
<dbReference type="EMBL" id="VOIH02000001">
    <property type="protein sequence ID" value="KAF3456901.1"/>
    <property type="molecule type" value="Genomic_DNA"/>
</dbReference>
<evidence type="ECO:0008006" key="5">
    <source>
        <dbReference type="Google" id="ProtNLM"/>
    </source>
</evidence>
<reference evidence="3" key="1">
    <citation type="submission" date="2020-03" db="EMBL/GenBank/DDBJ databases">
        <title>A high-quality chromosome-level genome assembly of a woody plant with both climbing and erect habits, Rhamnella rubrinervis.</title>
        <authorList>
            <person name="Lu Z."/>
            <person name="Yang Y."/>
            <person name="Zhu X."/>
            <person name="Sun Y."/>
        </authorList>
    </citation>
    <scope>NUCLEOTIDE SEQUENCE</scope>
    <source>
        <strain evidence="3">BYM</strain>
        <tissue evidence="3">Leaf</tissue>
    </source>
</reference>
<dbReference type="InterPro" id="IPR046848">
    <property type="entry name" value="E_motif"/>
</dbReference>
<evidence type="ECO:0000313" key="4">
    <source>
        <dbReference type="Proteomes" id="UP000796880"/>
    </source>
</evidence>
<dbReference type="PANTHER" id="PTHR47926:SF359">
    <property type="entry name" value="PENTACOTRIPEPTIDE-REPEAT REGION OF PRORP DOMAIN-CONTAINING PROTEIN"/>
    <property type="match status" value="1"/>
</dbReference>
<name>A0A8K0HPU4_9ROSA</name>
<dbReference type="Pfam" id="PF20431">
    <property type="entry name" value="E_motif"/>
    <property type="match status" value="1"/>
</dbReference>
<dbReference type="PROSITE" id="PS51375">
    <property type="entry name" value="PPR"/>
    <property type="match status" value="1"/>
</dbReference>
<dbReference type="OrthoDB" id="185373at2759"/>
<dbReference type="InterPro" id="IPR002885">
    <property type="entry name" value="PPR_rpt"/>
</dbReference>
<dbReference type="InterPro" id="IPR046960">
    <property type="entry name" value="PPR_At4g14850-like_plant"/>
</dbReference>
<dbReference type="Gene3D" id="1.25.40.10">
    <property type="entry name" value="Tetratricopeptide repeat domain"/>
    <property type="match status" value="2"/>
</dbReference>
<keyword evidence="1" id="KW-0677">Repeat</keyword>
<dbReference type="NCBIfam" id="TIGR00756">
    <property type="entry name" value="PPR"/>
    <property type="match status" value="1"/>
</dbReference>
<accession>A0A8K0HPU4</accession>
<dbReference type="InterPro" id="IPR011990">
    <property type="entry name" value="TPR-like_helical_dom_sf"/>
</dbReference>
<feature type="repeat" description="PPR" evidence="2">
    <location>
        <begin position="75"/>
        <end position="109"/>
    </location>
</feature>
<evidence type="ECO:0000256" key="2">
    <source>
        <dbReference type="PROSITE-ProRule" id="PRU00708"/>
    </source>
</evidence>
<gene>
    <name evidence="3" type="ORF">FNV43_RR01555</name>
</gene>
<sequence>MYSDLVTPLNLTIASLLKALARQTKVKDGEAIYGFSLKCCFGFVLVVQNAVVDLLMRCEKLGTARRVFDEMEENDDVSWNPMMSGCASNRRVDIARELYDSMPKSDILDEHDFWEQDIRPDETFILAIISACSQLGVLDTGESIIGDCAGTLTCSSLQLVTSLIDVLKSANIKPDGESFLGVLSACNHGGLVNEGWDYYKQMKYGIHPSQRHYTCVADLLACRVHCNVQIGEVAPSKLFKIEPGNSGNYILLSNIYAAAGRWDGVSKVRAMIREQRCGQVTSLLGDHDIKVDLLMPGLRGIKE</sequence>
<proteinExistence type="predicted"/>
<dbReference type="GO" id="GO:0009451">
    <property type="term" value="P:RNA modification"/>
    <property type="evidence" value="ECO:0007669"/>
    <property type="project" value="InterPro"/>
</dbReference>
<organism evidence="3 4">
    <name type="scientific">Rhamnella rubrinervis</name>
    <dbReference type="NCBI Taxonomy" id="2594499"/>
    <lineage>
        <taxon>Eukaryota</taxon>
        <taxon>Viridiplantae</taxon>
        <taxon>Streptophyta</taxon>
        <taxon>Embryophyta</taxon>
        <taxon>Tracheophyta</taxon>
        <taxon>Spermatophyta</taxon>
        <taxon>Magnoliopsida</taxon>
        <taxon>eudicotyledons</taxon>
        <taxon>Gunneridae</taxon>
        <taxon>Pentapetalae</taxon>
        <taxon>rosids</taxon>
        <taxon>fabids</taxon>
        <taxon>Rosales</taxon>
        <taxon>Rhamnaceae</taxon>
        <taxon>rhamnoid group</taxon>
        <taxon>Rhamneae</taxon>
        <taxon>Rhamnella</taxon>
    </lineage>
</organism>
<evidence type="ECO:0000313" key="3">
    <source>
        <dbReference type="EMBL" id="KAF3456901.1"/>
    </source>
</evidence>
<dbReference type="AlphaFoldDB" id="A0A8K0HPU4"/>